<comment type="catalytic activity">
    <reaction evidence="8">
        <text>3'-dephospho-CoA + ATP = ADP + CoA + H(+)</text>
        <dbReference type="Rhea" id="RHEA:18245"/>
        <dbReference type="ChEBI" id="CHEBI:15378"/>
        <dbReference type="ChEBI" id="CHEBI:30616"/>
        <dbReference type="ChEBI" id="CHEBI:57287"/>
        <dbReference type="ChEBI" id="CHEBI:57328"/>
        <dbReference type="ChEBI" id="CHEBI:456216"/>
        <dbReference type="EC" id="2.7.1.24"/>
    </reaction>
</comment>
<comment type="similarity">
    <text evidence="1 8">Belongs to the CoaE family.</text>
</comment>
<dbReference type="HAMAP" id="MF_00376">
    <property type="entry name" value="Dephospho_CoA_kinase"/>
    <property type="match status" value="1"/>
</dbReference>
<dbReference type="SUPFAM" id="SSF52540">
    <property type="entry name" value="P-loop containing nucleoside triphosphate hydrolases"/>
    <property type="match status" value="1"/>
</dbReference>
<keyword evidence="3 8" id="KW-0808">Transferase</keyword>
<evidence type="ECO:0000256" key="4">
    <source>
        <dbReference type="ARBA" id="ARBA00022741"/>
    </source>
</evidence>
<keyword evidence="7 8" id="KW-0173">Coenzyme A biosynthesis</keyword>
<accession>A0A6C2CAZ9</accession>
<dbReference type="PROSITE" id="PS51219">
    <property type="entry name" value="DPCK"/>
    <property type="match status" value="1"/>
</dbReference>
<dbReference type="GO" id="GO:0005524">
    <property type="term" value="F:ATP binding"/>
    <property type="evidence" value="ECO:0007669"/>
    <property type="project" value="UniProtKB-UniRule"/>
</dbReference>
<dbReference type="EMBL" id="SDGZ01000007">
    <property type="protein sequence ID" value="TYC50629.1"/>
    <property type="molecule type" value="Genomic_DNA"/>
</dbReference>
<evidence type="ECO:0000256" key="9">
    <source>
        <dbReference type="NCBIfam" id="TIGR00152"/>
    </source>
</evidence>
<organism evidence="10 11">
    <name type="scientific">Weissella muntiaci</name>
    <dbReference type="NCBI Taxonomy" id="2508881"/>
    <lineage>
        <taxon>Bacteria</taxon>
        <taxon>Bacillati</taxon>
        <taxon>Bacillota</taxon>
        <taxon>Bacilli</taxon>
        <taxon>Lactobacillales</taxon>
        <taxon>Lactobacillaceae</taxon>
        <taxon>Weissella</taxon>
    </lineage>
</organism>
<keyword evidence="4 8" id="KW-0547">Nucleotide-binding</keyword>
<dbReference type="AlphaFoldDB" id="A0A6C2CAZ9"/>
<dbReference type="InterPro" id="IPR001977">
    <property type="entry name" value="Depp_CoAkinase"/>
</dbReference>
<dbReference type="GO" id="GO:0004140">
    <property type="term" value="F:dephospho-CoA kinase activity"/>
    <property type="evidence" value="ECO:0007669"/>
    <property type="project" value="UniProtKB-UniRule"/>
</dbReference>
<gene>
    <name evidence="8" type="primary">coaE</name>
    <name evidence="10" type="ORF">ESZ50_02130</name>
</gene>
<keyword evidence="6 8" id="KW-0067">ATP-binding</keyword>
<evidence type="ECO:0000256" key="5">
    <source>
        <dbReference type="ARBA" id="ARBA00022777"/>
    </source>
</evidence>
<evidence type="ECO:0000313" key="10">
    <source>
        <dbReference type="EMBL" id="TYC50629.1"/>
    </source>
</evidence>
<evidence type="ECO:0000256" key="3">
    <source>
        <dbReference type="ARBA" id="ARBA00022679"/>
    </source>
</evidence>
<proteinExistence type="inferred from homology"/>
<keyword evidence="5 8" id="KW-0418">Kinase</keyword>
<comment type="caution">
    <text evidence="10">The sequence shown here is derived from an EMBL/GenBank/DDBJ whole genome shotgun (WGS) entry which is preliminary data.</text>
</comment>
<keyword evidence="2 8" id="KW-0963">Cytoplasm</keyword>
<evidence type="ECO:0000256" key="8">
    <source>
        <dbReference type="HAMAP-Rule" id="MF_00376"/>
    </source>
</evidence>
<keyword evidence="11" id="KW-1185">Reference proteome</keyword>
<feature type="binding site" evidence="8">
    <location>
        <begin position="11"/>
        <end position="16"/>
    </location>
    <ligand>
        <name>ATP</name>
        <dbReference type="ChEBI" id="CHEBI:30616"/>
    </ligand>
</feature>
<dbReference type="GO" id="GO:0005737">
    <property type="term" value="C:cytoplasm"/>
    <property type="evidence" value="ECO:0007669"/>
    <property type="project" value="UniProtKB-SubCell"/>
</dbReference>
<evidence type="ECO:0000256" key="1">
    <source>
        <dbReference type="ARBA" id="ARBA00009018"/>
    </source>
</evidence>
<comment type="pathway">
    <text evidence="8">Cofactor biosynthesis; coenzyme A biosynthesis; CoA from (R)-pantothenate: step 5/5.</text>
</comment>
<dbReference type="NCBIfam" id="TIGR00152">
    <property type="entry name" value="dephospho-CoA kinase"/>
    <property type="match status" value="1"/>
</dbReference>
<dbReference type="PANTHER" id="PTHR10695:SF46">
    <property type="entry name" value="BIFUNCTIONAL COENZYME A SYNTHASE-RELATED"/>
    <property type="match status" value="1"/>
</dbReference>
<evidence type="ECO:0000256" key="7">
    <source>
        <dbReference type="ARBA" id="ARBA00022993"/>
    </source>
</evidence>
<sequence length="198" mass="21785">MIKVGLTGGIATGKSTVAGYLRKQGIPIIDADVIAREVVAVGKPALDEIRVAFGDAVINETGELDRKTLGKLVFGNRTLLEKLNAITHPYVYAEMEAQAEHYRIAGEQLVILDLPLLYETNNHAGAQKVIVVVVTEEKQLERLMKRNDLSLAEAKQRVAAQMPLAQKQLLADFVVDNNGPIQSTYEQIDQILKKLLND</sequence>
<dbReference type="OrthoDB" id="9812943at2"/>
<dbReference type="FunFam" id="3.40.50.300:FF:000991">
    <property type="entry name" value="Dephospho-CoA kinase"/>
    <property type="match status" value="1"/>
</dbReference>
<protein>
    <recommendedName>
        <fullName evidence="8 9">Dephospho-CoA kinase</fullName>
        <ecNumber evidence="8 9">2.7.1.24</ecNumber>
    </recommendedName>
    <alternativeName>
        <fullName evidence="8">Dephosphocoenzyme A kinase</fullName>
    </alternativeName>
</protein>
<dbReference type="EC" id="2.7.1.24" evidence="8 9"/>
<dbReference type="PANTHER" id="PTHR10695">
    <property type="entry name" value="DEPHOSPHO-COA KINASE-RELATED"/>
    <property type="match status" value="1"/>
</dbReference>
<dbReference type="Proteomes" id="UP000371977">
    <property type="component" value="Unassembled WGS sequence"/>
</dbReference>
<evidence type="ECO:0000313" key="11">
    <source>
        <dbReference type="Proteomes" id="UP000371977"/>
    </source>
</evidence>
<dbReference type="CDD" id="cd02022">
    <property type="entry name" value="DPCK"/>
    <property type="match status" value="1"/>
</dbReference>
<dbReference type="GO" id="GO:0015937">
    <property type="term" value="P:coenzyme A biosynthetic process"/>
    <property type="evidence" value="ECO:0007669"/>
    <property type="project" value="UniProtKB-UniRule"/>
</dbReference>
<evidence type="ECO:0000256" key="2">
    <source>
        <dbReference type="ARBA" id="ARBA00022490"/>
    </source>
</evidence>
<evidence type="ECO:0000256" key="6">
    <source>
        <dbReference type="ARBA" id="ARBA00022840"/>
    </source>
</evidence>
<reference evidence="10 11" key="1">
    <citation type="submission" date="2019-01" db="EMBL/GenBank/DDBJ databases">
        <title>Weissella sp. nov., a novel lactic acid bacterium isolated from animal feces.</title>
        <authorList>
            <person name="Wang L.-T."/>
        </authorList>
    </citation>
    <scope>NUCLEOTIDE SEQUENCE [LARGE SCALE GENOMIC DNA]</scope>
    <source>
        <strain evidence="10 11">8H-2</strain>
    </source>
</reference>
<comment type="function">
    <text evidence="8">Catalyzes the phosphorylation of the 3'-hydroxyl group of dephosphocoenzyme A to form coenzyme A.</text>
</comment>
<dbReference type="Gene3D" id="3.40.50.300">
    <property type="entry name" value="P-loop containing nucleotide triphosphate hydrolases"/>
    <property type="match status" value="1"/>
</dbReference>
<dbReference type="Pfam" id="PF01121">
    <property type="entry name" value="CoaE"/>
    <property type="match status" value="1"/>
</dbReference>
<dbReference type="InterPro" id="IPR027417">
    <property type="entry name" value="P-loop_NTPase"/>
</dbReference>
<dbReference type="RefSeq" id="WP_148621955.1">
    <property type="nucleotide sequence ID" value="NZ_SDGZ01000007.1"/>
</dbReference>
<comment type="subcellular location">
    <subcellularLocation>
        <location evidence="8">Cytoplasm</location>
    </subcellularLocation>
</comment>
<dbReference type="UniPathway" id="UPA00241">
    <property type="reaction ID" value="UER00356"/>
</dbReference>
<name>A0A6C2CAZ9_9LACO</name>